<dbReference type="Gene3D" id="2.60.40.150">
    <property type="entry name" value="C2 domain"/>
    <property type="match status" value="1"/>
</dbReference>
<proteinExistence type="predicted"/>
<evidence type="ECO:0000313" key="3">
    <source>
        <dbReference type="EMBL" id="GJE92851.1"/>
    </source>
</evidence>
<feature type="domain" description="C2" evidence="2">
    <location>
        <begin position="1"/>
        <end position="121"/>
    </location>
</feature>
<dbReference type="PANTHER" id="PTHR47800">
    <property type="entry name" value="C2 DOMAIN-CONTAINING PROTEIN"/>
    <property type="match status" value="1"/>
</dbReference>
<feature type="compositionally biased region" description="Basic and acidic residues" evidence="1">
    <location>
        <begin position="558"/>
        <end position="588"/>
    </location>
</feature>
<dbReference type="Proteomes" id="UP000703269">
    <property type="component" value="Unassembled WGS sequence"/>
</dbReference>
<dbReference type="EMBL" id="BPQB01000028">
    <property type="protein sequence ID" value="GJE92851.1"/>
    <property type="molecule type" value="Genomic_DNA"/>
</dbReference>
<comment type="caution">
    <text evidence="3">The sequence shown here is derived from an EMBL/GenBank/DDBJ whole genome shotgun (WGS) entry which is preliminary data.</text>
</comment>
<dbReference type="SUPFAM" id="SSF49562">
    <property type="entry name" value="C2 domain (Calcium/lipid-binding domain, CaLB)"/>
    <property type="match status" value="1"/>
</dbReference>
<dbReference type="PANTHER" id="PTHR47800:SF5">
    <property type="entry name" value="FER-1-LIKE PROTEIN 6"/>
    <property type="match status" value="1"/>
</dbReference>
<organism evidence="3 4">
    <name type="scientific">Phanerochaete sordida</name>
    <dbReference type="NCBI Taxonomy" id="48140"/>
    <lineage>
        <taxon>Eukaryota</taxon>
        <taxon>Fungi</taxon>
        <taxon>Dikarya</taxon>
        <taxon>Basidiomycota</taxon>
        <taxon>Agaricomycotina</taxon>
        <taxon>Agaricomycetes</taxon>
        <taxon>Polyporales</taxon>
        <taxon>Phanerochaetaceae</taxon>
        <taxon>Phanerochaete</taxon>
    </lineage>
</organism>
<dbReference type="PROSITE" id="PS50004">
    <property type="entry name" value="C2"/>
    <property type="match status" value="1"/>
</dbReference>
<protein>
    <submittedName>
        <fullName evidence="3">C2 domain-containing protein</fullName>
    </submittedName>
</protein>
<gene>
    <name evidence="3" type="ORF">PsYK624_090090</name>
</gene>
<feature type="compositionally biased region" description="Basic and acidic residues" evidence="1">
    <location>
        <begin position="438"/>
        <end position="455"/>
    </location>
</feature>
<dbReference type="AlphaFoldDB" id="A0A9P3GDL9"/>
<feature type="compositionally biased region" description="Low complexity" evidence="1">
    <location>
        <begin position="529"/>
        <end position="554"/>
    </location>
</feature>
<dbReference type="InterPro" id="IPR000008">
    <property type="entry name" value="C2_dom"/>
</dbReference>
<accession>A0A9P3GDL9</accession>
<dbReference type="InterPro" id="IPR035892">
    <property type="entry name" value="C2_domain_sf"/>
</dbReference>
<dbReference type="Pfam" id="PF00168">
    <property type="entry name" value="C2"/>
    <property type="match status" value="1"/>
</dbReference>
<evidence type="ECO:0000313" key="4">
    <source>
        <dbReference type="Proteomes" id="UP000703269"/>
    </source>
</evidence>
<name>A0A9P3GDL9_9APHY</name>
<feature type="region of interest" description="Disordered" evidence="1">
    <location>
        <begin position="282"/>
        <end position="310"/>
    </location>
</feature>
<keyword evidence="4" id="KW-1185">Reference proteome</keyword>
<feature type="region of interest" description="Disordered" evidence="1">
    <location>
        <begin position="513"/>
        <end position="600"/>
    </location>
</feature>
<dbReference type="GO" id="GO:0010628">
    <property type="term" value="P:positive regulation of gene expression"/>
    <property type="evidence" value="ECO:0007669"/>
    <property type="project" value="TreeGrafter"/>
</dbReference>
<reference evidence="3 4" key="1">
    <citation type="submission" date="2021-08" db="EMBL/GenBank/DDBJ databases">
        <title>Draft Genome Sequence of Phanerochaete sordida strain YK-624.</title>
        <authorList>
            <person name="Mori T."/>
            <person name="Dohra H."/>
            <person name="Suzuki T."/>
            <person name="Kawagishi H."/>
            <person name="Hirai H."/>
        </authorList>
    </citation>
    <scope>NUCLEOTIDE SEQUENCE [LARGE SCALE GENOMIC DNA]</scope>
    <source>
        <strain evidence="3 4">YK-624</strain>
    </source>
</reference>
<feature type="compositionally biased region" description="Acidic residues" evidence="1">
    <location>
        <begin position="589"/>
        <end position="600"/>
    </location>
</feature>
<sequence>MTSDETLYTCKITFIKVDSVPVADFNDMSCDPYLQVTLTADTDAQNSEGIPQILTYRTHTCRRTLDPVFNAHWVVSGIPASGFMLSVKLRDEDPGNYDDDLGKSVLHMPNPDEGALAEGWKSGDREYKVQKRKGAIMPRLFTCTANVVTGGNIGHRVRLWVRCEVMGKAENQKDKRMYTVGPRKYVRHFSPLIGKFLGQSNSPDGGDRNTLVKPTAFVANRLQLAGPVPGVLRHRYVGFAPFVKAMFRRSGIRGLLLHHTLHKQHLSLYKWDKNVVWGVIGDGDEDPQGEEKDREGAGEGAVDAREAQKDGALDSDSVAMARQFLRMTSYGTQGRIFTYVIMLDGEWRFTETGDQMAIEFLSKHTMHSDVAVEIAYSGEFFVRPLRRRRNATKDPAPGEPEPPQNTHTDDAPASGDPHRNSAQPNDQRDAPAPENAPEDEHSPDAAPFDDAHPPDDPAQYELVIDNDSGTYRPRADLLPVLHAYLASPRNLGALGRVTALNAFDARLKRWKDARKKAKAGERLVRADTVSSAGSAGSSGSSGSRGSSVSGVSGAEGVKTGDMRAVVEEDAKRARENDDQDTQAKREEGQADDENEEPSSH</sequence>
<evidence type="ECO:0000259" key="2">
    <source>
        <dbReference type="PROSITE" id="PS50004"/>
    </source>
</evidence>
<evidence type="ECO:0000256" key="1">
    <source>
        <dbReference type="SAM" id="MobiDB-lite"/>
    </source>
</evidence>
<feature type="region of interest" description="Disordered" evidence="1">
    <location>
        <begin position="387"/>
        <end position="461"/>
    </location>
</feature>
<dbReference type="OrthoDB" id="73919at2759"/>
<feature type="compositionally biased region" description="Basic and acidic residues" evidence="1">
    <location>
        <begin position="289"/>
        <end position="310"/>
    </location>
</feature>